<evidence type="ECO:0000256" key="2">
    <source>
        <dbReference type="SAM" id="MobiDB-lite"/>
    </source>
</evidence>
<dbReference type="PRINTS" id="PR00364">
    <property type="entry name" value="DISEASERSIST"/>
</dbReference>
<keyword evidence="5" id="KW-1185">Reference proteome</keyword>
<dbReference type="SMART" id="SM00028">
    <property type="entry name" value="TPR"/>
    <property type="match status" value="6"/>
</dbReference>
<feature type="domain" description="NB-ARC" evidence="3">
    <location>
        <begin position="124"/>
        <end position="291"/>
    </location>
</feature>
<evidence type="ECO:0000313" key="4">
    <source>
        <dbReference type="EMBL" id="MFK4269138.1"/>
    </source>
</evidence>
<sequence length="834" mass="88991">MVGNKRLGDREGCTASGPEGTWRDEEAALALSEARIELEWERSGGTKIATERRGAPGGSSGGDATAHDADSGPRQPTPHVDANADADAELAEPTALHDHPLTGASVVRPAQLPAAVADFTGRADAVRQLSELLTVDGGEQAVLAIAGTGGIGKTALAVHVAHAARRHFPDGQLYIDLRGAGPSPAEPEAALGAFLRSLGTPDAAIPDGAEERAALYRSALKSRRALILLDNARDAAQVRPLLPGGDADGCAALITSRTNMADLAGSHLVDLDVMSPAEAFALFARIVGEERASVERDEVMDVIASCGFLPLAIRIAACRLASRRTWTVSVLARKLADERRRLDELRAGDLAVKASFELGYGQLEPQQARAFRLLGLADGPDISLPAAAAVLDLDDEGATELLASLVDISLLEPTVPERYRFHDLVRLYARACAERDIQPTAEREAALSRLLDFYLATAAQVYALERPGDRTVSHFQATDHPGLRFGSSGAALDWLFAEADGLITCALQCTGASTRRRAADLLMAALDLAESGARSPQYETAARSISDAAHSARDFRTEARARSALGHLYSFTGRFTEADQELRRALELAPDDPVVASRAPSQLGTVAYSQERYEDAETFVSQALTAFRAEGNEAGEASALSNLARLHVHRGRTGTGVNLAEQSVSIYRRLGAPLRLANAMYTLGITLTSVGRLDEALVQLNQALGTFREARQPLWEGMTHFRLAETHLAANRPAKAVMHAERSLALGGLGGEWRRLSFLTVHGKALMALGQQARAEESWREAAAIRERLNSTAPEEVRRLSATTPGIQINRYPILGHPGPLQGTGHLSETDPAT</sequence>
<organism evidence="4 5">
    <name type="scientific">Streptomyces milbemycinicus</name>
    <dbReference type="NCBI Taxonomy" id="476552"/>
    <lineage>
        <taxon>Bacteria</taxon>
        <taxon>Bacillati</taxon>
        <taxon>Actinomycetota</taxon>
        <taxon>Actinomycetes</taxon>
        <taxon>Kitasatosporales</taxon>
        <taxon>Streptomycetaceae</taxon>
        <taxon>Streptomyces</taxon>
    </lineage>
</organism>
<feature type="compositionally biased region" description="Basic and acidic residues" evidence="2">
    <location>
        <begin position="40"/>
        <end position="54"/>
    </location>
</feature>
<evidence type="ECO:0000313" key="5">
    <source>
        <dbReference type="Proteomes" id="UP001620295"/>
    </source>
</evidence>
<dbReference type="SUPFAM" id="SSF52540">
    <property type="entry name" value="P-loop containing nucleoside triphosphate hydrolases"/>
    <property type="match status" value="1"/>
</dbReference>
<dbReference type="Pfam" id="PF13181">
    <property type="entry name" value="TPR_8"/>
    <property type="match status" value="1"/>
</dbReference>
<dbReference type="InterPro" id="IPR027417">
    <property type="entry name" value="P-loop_NTPase"/>
</dbReference>
<comment type="caution">
    <text evidence="4">The sequence shown here is derived from an EMBL/GenBank/DDBJ whole genome shotgun (WGS) entry which is preliminary data.</text>
</comment>
<keyword evidence="4" id="KW-0547">Nucleotide-binding</keyword>
<keyword evidence="4" id="KW-0067">ATP-binding</keyword>
<dbReference type="EMBL" id="JBJDQH010000010">
    <property type="protein sequence ID" value="MFK4269138.1"/>
    <property type="molecule type" value="Genomic_DNA"/>
</dbReference>
<feature type="region of interest" description="Disordered" evidence="2">
    <location>
        <begin position="40"/>
        <end position="81"/>
    </location>
</feature>
<dbReference type="Pfam" id="PF00931">
    <property type="entry name" value="NB-ARC"/>
    <property type="match status" value="1"/>
</dbReference>
<feature type="region of interest" description="Disordered" evidence="2">
    <location>
        <begin position="1"/>
        <end position="27"/>
    </location>
</feature>
<dbReference type="PROSITE" id="PS50005">
    <property type="entry name" value="TPR"/>
    <property type="match status" value="1"/>
</dbReference>
<feature type="compositionally biased region" description="Basic and acidic residues" evidence="2">
    <location>
        <begin position="1"/>
        <end position="12"/>
    </location>
</feature>
<dbReference type="SUPFAM" id="SSF48452">
    <property type="entry name" value="TPR-like"/>
    <property type="match status" value="2"/>
</dbReference>
<dbReference type="Gene3D" id="3.40.50.300">
    <property type="entry name" value="P-loop containing nucleotide triphosphate hydrolases"/>
    <property type="match status" value="1"/>
</dbReference>
<dbReference type="GO" id="GO:0005524">
    <property type="term" value="F:ATP binding"/>
    <property type="evidence" value="ECO:0007669"/>
    <property type="project" value="UniProtKB-KW"/>
</dbReference>
<evidence type="ECO:0000259" key="3">
    <source>
        <dbReference type="Pfam" id="PF00931"/>
    </source>
</evidence>
<proteinExistence type="predicted"/>
<feature type="repeat" description="TPR" evidence="1">
    <location>
        <begin position="559"/>
        <end position="592"/>
    </location>
</feature>
<dbReference type="PANTHER" id="PTHR47691">
    <property type="entry name" value="REGULATOR-RELATED"/>
    <property type="match status" value="1"/>
</dbReference>
<dbReference type="Gene3D" id="1.25.40.10">
    <property type="entry name" value="Tetratricopeptide repeat domain"/>
    <property type="match status" value="2"/>
</dbReference>
<dbReference type="Pfam" id="PF13424">
    <property type="entry name" value="TPR_12"/>
    <property type="match status" value="1"/>
</dbReference>
<dbReference type="InterPro" id="IPR002182">
    <property type="entry name" value="NB-ARC"/>
</dbReference>
<reference evidence="4 5" key="1">
    <citation type="submission" date="2024-11" db="EMBL/GenBank/DDBJ databases">
        <title>The Natural Products Discovery Center: Release of the First 8490 Sequenced Strains for Exploring Actinobacteria Biosynthetic Diversity.</title>
        <authorList>
            <person name="Kalkreuter E."/>
            <person name="Kautsar S.A."/>
            <person name="Yang D."/>
            <person name="Bader C.D."/>
            <person name="Teijaro C.N."/>
            <person name="Fluegel L."/>
            <person name="Davis C.M."/>
            <person name="Simpson J.R."/>
            <person name="Lauterbach L."/>
            <person name="Steele A.D."/>
            <person name="Gui C."/>
            <person name="Meng S."/>
            <person name="Li G."/>
            <person name="Viehrig K."/>
            <person name="Ye F."/>
            <person name="Su P."/>
            <person name="Kiefer A.F."/>
            <person name="Nichols A."/>
            <person name="Cepeda A.J."/>
            <person name="Yan W."/>
            <person name="Fan B."/>
            <person name="Jiang Y."/>
            <person name="Adhikari A."/>
            <person name="Zheng C.-J."/>
            <person name="Schuster L."/>
            <person name="Cowan T.M."/>
            <person name="Smanski M.J."/>
            <person name="Chevrette M.G."/>
            <person name="De Carvalho L.P.S."/>
            <person name="Shen B."/>
        </authorList>
    </citation>
    <scope>NUCLEOTIDE SEQUENCE [LARGE SCALE GENOMIC DNA]</scope>
    <source>
        <strain evidence="4 5">NPDC020863</strain>
    </source>
</reference>
<dbReference type="InterPro" id="IPR011990">
    <property type="entry name" value="TPR-like_helical_dom_sf"/>
</dbReference>
<dbReference type="Proteomes" id="UP001620295">
    <property type="component" value="Unassembled WGS sequence"/>
</dbReference>
<keyword evidence="1" id="KW-0802">TPR repeat</keyword>
<dbReference type="RefSeq" id="WP_358705925.1">
    <property type="nucleotide sequence ID" value="NZ_JBFACG010000028.1"/>
</dbReference>
<dbReference type="PANTHER" id="PTHR47691:SF3">
    <property type="entry name" value="HTH-TYPE TRANSCRIPTIONAL REGULATOR RV0890C-RELATED"/>
    <property type="match status" value="1"/>
</dbReference>
<dbReference type="InterPro" id="IPR019734">
    <property type="entry name" value="TPR_rpt"/>
</dbReference>
<gene>
    <name evidence="4" type="ORF">ACI2L5_29975</name>
</gene>
<protein>
    <submittedName>
        <fullName evidence="4">ATP-binding protein</fullName>
    </submittedName>
</protein>
<accession>A0ABW8LTA8</accession>
<feature type="compositionally biased region" description="Polar residues" evidence="2">
    <location>
        <begin position="825"/>
        <end position="834"/>
    </location>
</feature>
<feature type="region of interest" description="Disordered" evidence="2">
    <location>
        <begin position="809"/>
        <end position="834"/>
    </location>
</feature>
<name>A0ABW8LTA8_9ACTN</name>
<evidence type="ECO:0000256" key="1">
    <source>
        <dbReference type="PROSITE-ProRule" id="PRU00339"/>
    </source>
</evidence>